<gene>
    <name evidence="2" type="ORF">A0H81_02300</name>
</gene>
<evidence type="ECO:0000313" key="3">
    <source>
        <dbReference type="Proteomes" id="UP000092993"/>
    </source>
</evidence>
<dbReference type="STRING" id="5627.A0A1C7MSV4"/>
<dbReference type="OrthoDB" id="2804685at2759"/>
<organism evidence="2 3">
    <name type="scientific">Grifola frondosa</name>
    <name type="common">Maitake</name>
    <name type="synonym">Polyporus frondosus</name>
    <dbReference type="NCBI Taxonomy" id="5627"/>
    <lineage>
        <taxon>Eukaryota</taxon>
        <taxon>Fungi</taxon>
        <taxon>Dikarya</taxon>
        <taxon>Basidiomycota</taxon>
        <taxon>Agaricomycotina</taxon>
        <taxon>Agaricomycetes</taxon>
        <taxon>Polyporales</taxon>
        <taxon>Grifolaceae</taxon>
        <taxon>Grifola</taxon>
    </lineage>
</organism>
<keyword evidence="3" id="KW-1185">Reference proteome</keyword>
<reference evidence="2 3" key="1">
    <citation type="submission" date="2016-03" db="EMBL/GenBank/DDBJ databases">
        <title>Whole genome sequencing of Grifola frondosa 9006-11.</title>
        <authorList>
            <person name="Min B."/>
            <person name="Park H."/>
            <person name="Kim J.-G."/>
            <person name="Cho H."/>
            <person name="Oh Y.-L."/>
            <person name="Kong W.-S."/>
            <person name="Choi I.-G."/>
        </authorList>
    </citation>
    <scope>NUCLEOTIDE SEQUENCE [LARGE SCALE GENOMIC DNA]</scope>
    <source>
        <strain evidence="2 3">9006-11</strain>
    </source>
</reference>
<accession>A0A1C7MSV4</accession>
<dbReference type="Proteomes" id="UP000092993">
    <property type="component" value="Unassembled WGS sequence"/>
</dbReference>
<feature type="region of interest" description="Disordered" evidence="1">
    <location>
        <begin position="132"/>
        <end position="192"/>
    </location>
</feature>
<feature type="compositionally biased region" description="Polar residues" evidence="1">
    <location>
        <begin position="287"/>
        <end position="310"/>
    </location>
</feature>
<dbReference type="AlphaFoldDB" id="A0A1C7MSV4"/>
<dbReference type="EMBL" id="LUGG01000002">
    <property type="protein sequence ID" value="OBZ78014.1"/>
    <property type="molecule type" value="Genomic_DNA"/>
</dbReference>
<name>A0A1C7MSV4_GRIFR</name>
<evidence type="ECO:0000256" key="1">
    <source>
        <dbReference type="SAM" id="MobiDB-lite"/>
    </source>
</evidence>
<proteinExistence type="predicted"/>
<feature type="region of interest" description="Disordered" evidence="1">
    <location>
        <begin position="222"/>
        <end position="383"/>
    </location>
</feature>
<sequence length="383" mass="42763">MSTLLPVITENDAGTLPEAEPGLEWKNEMRKKIEASMQEMVELARKDRDVQLQEATTDAAREDIEQAYRIAMSDLITMAQEAYLFELTRERKERRAVSGGPVNADVVREQQAIMAAIKRGNLSGRRFSITQASGKPLAPGKGHQREGPMNSDRSLHSNVDRHSPEHLVPRVPNSGLGRKTSIPGSSEGRNYQLRGKSPPYFSNEMDVIAPNFVGSYPDAAYPDETASPGETYRGPAVFGQVADHPQTLNLPRMFKRRRSRETPSNSQWMPMEKAREMQAEAQRSPRHQSSASSLNLRAGNRLSTSGSVPHSQPMPIPRSPENHDVYGSDFPSGYRPERPEKRSSLTSMPPTSIPLAFQDFLYEPGLEGTGTHRPNGEERREYQ</sequence>
<protein>
    <submittedName>
        <fullName evidence="2">Uncharacterized protein</fullName>
    </submittedName>
</protein>
<feature type="compositionally biased region" description="Basic and acidic residues" evidence="1">
    <location>
        <begin position="153"/>
        <end position="168"/>
    </location>
</feature>
<comment type="caution">
    <text evidence="2">The sequence shown here is derived from an EMBL/GenBank/DDBJ whole genome shotgun (WGS) entry which is preliminary data.</text>
</comment>
<feature type="compositionally biased region" description="Basic and acidic residues" evidence="1">
    <location>
        <begin position="374"/>
        <end position="383"/>
    </location>
</feature>
<evidence type="ECO:0000313" key="2">
    <source>
        <dbReference type="EMBL" id="OBZ78014.1"/>
    </source>
</evidence>